<accession>A0A8T0V396</accession>
<dbReference type="SUPFAM" id="SSF57756">
    <property type="entry name" value="Retrovirus zinc finger-like domains"/>
    <property type="match status" value="1"/>
</dbReference>
<dbReference type="Proteomes" id="UP000823388">
    <property type="component" value="Chromosome 3K"/>
</dbReference>
<comment type="caution">
    <text evidence="4">The sequence shown here is derived from an EMBL/GenBank/DDBJ whole genome shotgun (WGS) entry which is preliminary data.</text>
</comment>
<dbReference type="EMBL" id="CM029041">
    <property type="protein sequence ID" value="KAG2627874.1"/>
    <property type="molecule type" value="Genomic_DNA"/>
</dbReference>
<feature type="domain" description="CCHC-type" evidence="3">
    <location>
        <begin position="119"/>
        <end position="133"/>
    </location>
</feature>
<evidence type="ECO:0000256" key="2">
    <source>
        <dbReference type="SAM" id="MobiDB-lite"/>
    </source>
</evidence>
<keyword evidence="1" id="KW-0863">Zinc-finger</keyword>
<keyword evidence="1" id="KW-0479">Metal-binding</keyword>
<evidence type="ECO:0000313" key="5">
    <source>
        <dbReference type="Proteomes" id="UP000823388"/>
    </source>
</evidence>
<feature type="region of interest" description="Disordered" evidence="2">
    <location>
        <begin position="64"/>
        <end position="117"/>
    </location>
</feature>
<reference evidence="4 5" key="1">
    <citation type="submission" date="2020-05" db="EMBL/GenBank/DDBJ databases">
        <title>WGS assembly of Panicum virgatum.</title>
        <authorList>
            <person name="Lovell J.T."/>
            <person name="Jenkins J."/>
            <person name="Shu S."/>
            <person name="Juenger T.E."/>
            <person name="Schmutz J."/>
        </authorList>
    </citation>
    <scope>NUCLEOTIDE SEQUENCE [LARGE SCALE GENOMIC DNA]</scope>
    <source>
        <strain evidence="5">cv. AP13</strain>
    </source>
</reference>
<evidence type="ECO:0000259" key="3">
    <source>
        <dbReference type="PROSITE" id="PS50158"/>
    </source>
</evidence>
<dbReference type="InterPro" id="IPR001878">
    <property type="entry name" value="Znf_CCHC"/>
</dbReference>
<dbReference type="SMART" id="SM00343">
    <property type="entry name" value="ZnF_C2HC"/>
    <property type="match status" value="1"/>
</dbReference>
<feature type="compositionally biased region" description="Basic residues" evidence="2">
    <location>
        <begin position="72"/>
        <end position="84"/>
    </location>
</feature>
<proteinExistence type="predicted"/>
<organism evidence="4 5">
    <name type="scientific">Panicum virgatum</name>
    <name type="common">Blackwell switchgrass</name>
    <dbReference type="NCBI Taxonomy" id="38727"/>
    <lineage>
        <taxon>Eukaryota</taxon>
        <taxon>Viridiplantae</taxon>
        <taxon>Streptophyta</taxon>
        <taxon>Embryophyta</taxon>
        <taxon>Tracheophyta</taxon>
        <taxon>Spermatophyta</taxon>
        <taxon>Magnoliopsida</taxon>
        <taxon>Liliopsida</taxon>
        <taxon>Poales</taxon>
        <taxon>Poaceae</taxon>
        <taxon>PACMAD clade</taxon>
        <taxon>Panicoideae</taxon>
        <taxon>Panicodae</taxon>
        <taxon>Paniceae</taxon>
        <taxon>Panicinae</taxon>
        <taxon>Panicum</taxon>
        <taxon>Panicum sect. Hiantes</taxon>
    </lineage>
</organism>
<keyword evidence="5" id="KW-1185">Reference proteome</keyword>
<feature type="region of interest" description="Disordered" evidence="2">
    <location>
        <begin position="144"/>
        <end position="197"/>
    </location>
</feature>
<dbReference type="Pfam" id="PF00098">
    <property type="entry name" value="zf-CCHC"/>
    <property type="match status" value="1"/>
</dbReference>
<evidence type="ECO:0000256" key="1">
    <source>
        <dbReference type="PROSITE-ProRule" id="PRU00047"/>
    </source>
</evidence>
<dbReference type="PROSITE" id="PS50158">
    <property type="entry name" value="ZF_CCHC"/>
    <property type="match status" value="1"/>
</dbReference>
<dbReference type="AlphaFoldDB" id="A0A8T0V396"/>
<protein>
    <recommendedName>
        <fullName evidence="3">CCHC-type domain-containing protein</fullName>
    </recommendedName>
</protein>
<dbReference type="PANTHER" id="PTHR33325:SF11">
    <property type="entry name" value="COLD SHOCK DOMAIN-CONTAINING PROTEIN 4-LIKE"/>
    <property type="match status" value="1"/>
</dbReference>
<dbReference type="GO" id="GO:0003676">
    <property type="term" value="F:nucleic acid binding"/>
    <property type="evidence" value="ECO:0007669"/>
    <property type="project" value="InterPro"/>
</dbReference>
<dbReference type="PANTHER" id="PTHR33325">
    <property type="entry name" value="ZINC FINGER, CCHC-TYPE-RELATED"/>
    <property type="match status" value="1"/>
</dbReference>
<feature type="compositionally biased region" description="Acidic residues" evidence="2">
    <location>
        <begin position="182"/>
        <end position="197"/>
    </location>
</feature>
<feature type="compositionally biased region" description="Basic and acidic residues" evidence="2">
    <location>
        <begin position="100"/>
        <end position="114"/>
    </location>
</feature>
<gene>
    <name evidence="4" type="ORF">PVAP13_3KG264938</name>
</gene>
<sequence>MIEKTLSTFHLGNIVLQQQYRNSKYTKYSEMSEVLSIAEQQNEVLMNNHSVQPTGSMAVPEAHANVAESSRNHKKGRGKGKWKGNRGAIFKGKGKGKPKGRIEAKKDKGDHSGEEQGECYRCGTKGHWSRKCRTPRHLVDLYQQSKKGKGQHESHFTTKPEAQERDDMNVDASGGDVRMGENEDSLLDDIDVFGDLQ</sequence>
<evidence type="ECO:0000313" key="4">
    <source>
        <dbReference type="EMBL" id="KAG2627874.1"/>
    </source>
</evidence>
<dbReference type="Gene3D" id="4.10.60.10">
    <property type="entry name" value="Zinc finger, CCHC-type"/>
    <property type="match status" value="1"/>
</dbReference>
<keyword evidence="1" id="KW-0862">Zinc</keyword>
<dbReference type="InterPro" id="IPR036875">
    <property type="entry name" value="Znf_CCHC_sf"/>
</dbReference>
<dbReference type="GO" id="GO:0008270">
    <property type="term" value="F:zinc ion binding"/>
    <property type="evidence" value="ECO:0007669"/>
    <property type="project" value="UniProtKB-KW"/>
</dbReference>
<name>A0A8T0V396_PANVG</name>
<feature type="compositionally biased region" description="Basic and acidic residues" evidence="2">
    <location>
        <begin position="150"/>
        <end position="168"/>
    </location>
</feature>